<dbReference type="EMBL" id="UINC01047345">
    <property type="protein sequence ID" value="SVB56505.1"/>
    <property type="molecule type" value="Genomic_DNA"/>
</dbReference>
<feature type="transmembrane region" description="Helical" evidence="1">
    <location>
        <begin position="20"/>
        <end position="39"/>
    </location>
</feature>
<dbReference type="Pfam" id="PF20398">
    <property type="entry name" value="DUF6691"/>
    <property type="match status" value="1"/>
</dbReference>
<evidence type="ECO:0000256" key="1">
    <source>
        <dbReference type="SAM" id="Phobius"/>
    </source>
</evidence>
<sequence>MTNPSKVIGFLSITHNWDASLMFVMGGAILIFAPFFYFLKNKEVSTLGMKIELPSKQAVDKKLVIGSALFGVGWGLVGLCPGPSISALTSPGISGFAMFDPIILIFLFSMAIGILVNQNLLQKTIQNKN</sequence>
<reference evidence="2" key="1">
    <citation type="submission" date="2018-05" db="EMBL/GenBank/DDBJ databases">
        <authorList>
            <person name="Lanie J.A."/>
            <person name="Ng W.-L."/>
            <person name="Kazmierczak K.M."/>
            <person name="Andrzejewski T.M."/>
            <person name="Davidsen T.M."/>
            <person name="Wayne K.J."/>
            <person name="Tettelin H."/>
            <person name="Glass J.I."/>
            <person name="Rusch D."/>
            <person name="Podicherti R."/>
            <person name="Tsui H.-C.T."/>
            <person name="Winkler M.E."/>
        </authorList>
    </citation>
    <scope>NUCLEOTIDE SEQUENCE</scope>
</reference>
<protein>
    <recommendedName>
        <fullName evidence="3">Sulphur transport domain-containing protein</fullName>
    </recommendedName>
</protein>
<name>A0A382F1H9_9ZZZZ</name>
<dbReference type="InterPro" id="IPR046513">
    <property type="entry name" value="DUF6691"/>
</dbReference>
<evidence type="ECO:0000313" key="2">
    <source>
        <dbReference type="EMBL" id="SVB56505.1"/>
    </source>
</evidence>
<feature type="transmembrane region" description="Helical" evidence="1">
    <location>
        <begin position="96"/>
        <end position="116"/>
    </location>
</feature>
<feature type="transmembrane region" description="Helical" evidence="1">
    <location>
        <begin position="63"/>
        <end position="84"/>
    </location>
</feature>
<dbReference type="AlphaFoldDB" id="A0A382F1H9"/>
<keyword evidence="1" id="KW-1133">Transmembrane helix</keyword>
<accession>A0A382F1H9</accession>
<evidence type="ECO:0008006" key="3">
    <source>
        <dbReference type="Google" id="ProtNLM"/>
    </source>
</evidence>
<keyword evidence="1" id="KW-0812">Transmembrane</keyword>
<proteinExistence type="predicted"/>
<keyword evidence="1" id="KW-0472">Membrane</keyword>
<organism evidence="2">
    <name type="scientific">marine metagenome</name>
    <dbReference type="NCBI Taxonomy" id="408172"/>
    <lineage>
        <taxon>unclassified sequences</taxon>
        <taxon>metagenomes</taxon>
        <taxon>ecological metagenomes</taxon>
    </lineage>
</organism>
<gene>
    <name evidence="2" type="ORF">METZ01_LOCUS209359</name>
</gene>